<gene>
    <name evidence="2" type="ORF">GFSPODELE1_LOCUS2944</name>
</gene>
<sequence>MTSSPYRKSLLKPSKRGCNDPKHARVRHHLTSTTTLLPEQHLSLPSFQEIPNQCNSLVFSFHALPAQHGFLPHLQTFEYFQSRLHNSER</sequence>
<reference evidence="3" key="1">
    <citation type="submission" date="2024-04" db="EMBL/GenBank/DDBJ databases">
        <authorList>
            <person name="Shaw F."/>
            <person name="Minotto A."/>
        </authorList>
    </citation>
    <scope>NUCLEOTIDE SEQUENCE [LARGE SCALE GENOMIC DNA]</scope>
</reference>
<evidence type="ECO:0000313" key="3">
    <source>
        <dbReference type="Proteomes" id="UP001497453"/>
    </source>
</evidence>
<dbReference type="EMBL" id="OZ037945">
    <property type="protein sequence ID" value="CAL1699987.1"/>
    <property type="molecule type" value="Genomic_DNA"/>
</dbReference>
<accession>A0ABP1D0N5</accession>
<evidence type="ECO:0000256" key="1">
    <source>
        <dbReference type="SAM" id="MobiDB-lite"/>
    </source>
</evidence>
<proteinExistence type="predicted"/>
<evidence type="ECO:0000313" key="2">
    <source>
        <dbReference type="EMBL" id="CAL1699987.1"/>
    </source>
</evidence>
<keyword evidence="3" id="KW-1185">Reference proteome</keyword>
<organism evidence="2 3">
    <name type="scientific">Somion occarium</name>
    <dbReference type="NCBI Taxonomy" id="3059160"/>
    <lineage>
        <taxon>Eukaryota</taxon>
        <taxon>Fungi</taxon>
        <taxon>Dikarya</taxon>
        <taxon>Basidiomycota</taxon>
        <taxon>Agaricomycotina</taxon>
        <taxon>Agaricomycetes</taxon>
        <taxon>Polyporales</taxon>
        <taxon>Cerrenaceae</taxon>
        <taxon>Somion</taxon>
    </lineage>
</organism>
<name>A0ABP1D0N5_9APHY</name>
<protein>
    <submittedName>
        <fullName evidence="2">Uncharacterized protein</fullName>
    </submittedName>
</protein>
<feature type="region of interest" description="Disordered" evidence="1">
    <location>
        <begin position="1"/>
        <end position="23"/>
    </location>
</feature>
<dbReference type="Proteomes" id="UP001497453">
    <property type="component" value="Chromosome 2"/>
</dbReference>